<reference evidence="4" key="1">
    <citation type="submission" date="2018-02" db="EMBL/GenBank/DDBJ databases">
        <authorList>
            <person name="Cohen D.B."/>
            <person name="Kent A.D."/>
        </authorList>
    </citation>
    <scope>NUCLEOTIDE SEQUENCE</scope>
</reference>
<dbReference type="SUPFAM" id="SSF56672">
    <property type="entry name" value="DNA/RNA polymerases"/>
    <property type="match status" value="1"/>
</dbReference>
<evidence type="ECO:0000259" key="3">
    <source>
        <dbReference type="PROSITE" id="PS50878"/>
    </source>
</evidence>
<dbReference type="PROSITE" id="PS50878">
    <property type="entry name" value="RT_POL"/>
    <property type="match status" value="1"/>
</dbReference>
<dbReference type="SUPFAM" id="SSF56219">
    <property type="entry name" value="DNase I-like"/>
    <property type="match status" value="1"/>
</dbReference>
<evidence type="ECO:0000313" key="4">
    <source>
        <dbReference type="EMBL" id="SPC97054.1"/>
    </source>
</evidence>
<feature type="region of interest" description="Disordered" evidence="1">
    <location>
        <begin position="222"/>
        <end position="258"/>
    </location>
</feature>
<feature type="compositionally biased region" description="Basic and acidic residues" evidence="1">
    <location>
        <begin position="223"/>
        <end position="233"/>
    </location>
</feature>
<evidence type="ECO:0000256" key="2">
    <source>
        <dbReference type="SAM" id="Phobius"/>
    </source>
</evidence>
<proteinExistence type="predicted"/>
<keyword evidence="2" id="KW-0472">Membrane</keyword>
<dbReference type="Pfam" id="PF13966">
    <property type="entry name" value="zf-RVT"/>
    <property type="match status" value="1"/>
</dbReference>
<feature type="region of interest" description="Disordered" evidence="1">
    <location>
        <begin position="143"/>
        <end position="179"/>
    </location>
</feature>
<dbReference type="InterPro" id="IPR043502">
    <property type="entry name" value="DNA/RNA_pol_sf"/>
</dbReference>
<dbReference type="Pfam" id="PF00078">
    <property type="entry name" value="RVT_1"/>
    <property type="match status" value="1"/>
</dbReference>
<dbReference type="InterPro" id="IPR036691">
    <property type="entry name" value="Endo/exonu/phosph_ase_sf"/>
</dbReference>
<sequence>MVSFWTRVGKGSNEAFFRVGAKRFMLAFDCDRSAPYHIMERRGKFVGYLWLGFEGLWWLLAEWAFLRTCIDLKGFFRFYRSGYSILEFSCLENQHGRFVELAKYQGGAQRGGIRVLEGYRGKGWARFESRLINFFLGQSARAKENGNGTTIPRRKELDSRNPPAKLAHPAGEVKSSNPWDPRVKTLRITKLTEGKRQVEWVGLKHKAQGLIRLENWALPQAHDPLDGSRDPVRPDLPNLDLPSTSRDPVSPDSVRGGASGNIGMGGFGFVGSWYQGEMVAVGLPSFSDSHFDMGGPSNWVVEPTEAGGVSLPIVLFKDSDGDVTSPLQCVPLASVGPPSDLDVVEEHVLESSQWVKWRHRGFCKLVGFPIEQYEQECLALLQRIEADRFANKATSETKLADIDLQLVRSLWGNSFVDWEMLPTLGTCWWGLYGPTNDGIRNELWTELSSVRLKWDLPWCVFGDFNVSNLVDLPLGGGPYTWSSGLDHPSMSRLHRFLVSTDWEDFYLDVCQKRMPRPLSDHYPILLEVGGMLRGKSPFRFENMWLKSEGFVDRVQGSWSSYSFSGPPSFVLACKLKALKEDLKKWNQLEFGSSWDPSSQFRRTWLIWMKLRGGKNLVFSGLRKGTEGWQPFVDELPFSMIDDSDRTLLDSRFEKEEIIGVVYEHDTFAYSLNATFVTLIPKKRNASNIKDFQPISLVRSVYKILAKVLANRLKRVLAGLVSESQNAFLDIEKAYDHVNWDCLLHLLERMGFGFRWSTWIRTCISTVRFSIMVNGSPLGFFGSSRGLRQGDPLSPLLFLLIMEVLSQMLRRTEEEGLIRGFKAGKARGNGLSISHLLFANDTIVFCDAIPDQLLHLHMVLGCFETVTGLGVNMGKSELVPVGEVNNVSVLADILCCKVGALPMTYLASLGGVEYGVSPPCSWCGLGVRKVALMNRALLGKWMWWFGMEETHLWRRVIAEKYGVEGRGWFSKTPKGPHGCGLWKGIMSGWDFFSQKVRMIAGRGNRILFWHDLWCGETPLKTLFPVLFSCSSNKTASIESLIRPRVGEARVWNITFIRDFNDWELDELLNFFHLIHSKIPREECPDAMSWSLHNHGRFEAKSFYHALSGQSDSTFPWKAVWKVKAPRRVAFFVWTAAWGKILTCDNFNEERVYHGWLVLHV</sequence>
<feature type="domain" description="Reverse transcriptase" evidence="3">
    <location>
        <begin position="660"/>
        <end position="926"/>
    </location>
</feature>
<protein>
    <recommendedName>
        <fullName evidence="3">Reverse transcriptase domain-containing protein</fullName>
    </recommendedName>
</protein>
<dbReference type="CDD" id="cd01650">
    <property type="entry name" value="RT_nLTR_like"/>
    <property type="match status" value="1"/>
</dbReference>
<keyword evidence="2" id="KW-0812">Transmembrane</keyword>
<organism evidence="4">
    <name type="scientific">Fagus sylvatica</name>
    <name type="common">Beechnut</name>
    <dbReference type="NCBI Taxonomy" id="28930"/>
    <lineage>
        <taxon>Eukaryota</taxon>
        <taxon>Viridiplantae</taxon>
        <taxon>Streptophyta</taxon>
        <taxon>Embryophyta</taxon>
        <taxon>Tracheophyta</taxon>
        <taxon>Spermatophyta</taxon>
        <taxon>Magnoliopsida</taxon>
        <taxon>eudicotyledons</taxon>
        <taxon>Gunneridae</taxon>
        <taxon>Pentapetalae</taxon>
        <taxon>rosids</taxon>
        <taxon>fabids</taxon>
        <taxon>Fagales</taxon>
        <taxon>Fagaceae</taxon>
        <taxon>Fagus</taxon>
    </lineage>
</organism>
<dbReference type="PANTHER" id="PTHR46890:SF50">
    <property type="entry name" value="RNA-DIRECTED DNA POLYMERASE, EUKARYOTA, REVERSE TRANSCRIPTASE ZINC-BINDING DOMAIN PROTEIN-RELATED"/>
    <property type="match status" value="1"/>
</dbReference>
<keyword evidence="2" id="KW-1133">Transmembrane helix</keyword>
<name>A0A2N9GD56_FAGSY</name>
<accession>A0A2N9GD56</accession>
<dbReference type="InterPro" id="IPR000477">
    <property type="entry name" value="RT_dom"/>
</dbReference>
<dbReference type="AlphaFoldDB" id="A0A2N9GD56"/>
<gene>
    <name evidence="4" type="ORF">FSB_LOCUS24936</name>
</gene>
<dbReference type="EMBL" id="OIVN01001729">
    <property type="protein sequence ID" value="SPC97054.1"/>
    <property type="molecule type" value="Genomic_DNA"/>
</dbReference>
<dbReference type="PANTHER" id="PTHR46890">
    <property type="entry name" value="NON-LTR RETROLELEMENT REVERSE TRANSCRIPTASE-LIKE PROTEIN-RELATED"/>
    <property type="match status" value="1"/>
</dbReference>
<dbReference type="InterPro" id="IPR026960">
    <property type="entry name" value="RVT-Znf"/>
</dbReference>
<evidence type="ECO:0000256" key="1">
    <source>
        <dbReference type="SAM" id="MobiDB-lite"/>
    </source>
</evidence>
<dbReference type="InterPro" id="IPR052343">
    <property type="entry name" value="Retrotransposon-Effector_Assoc"/>
</dbReference>
<dbReference type="Gene3D" id="3.60.10.10">
    <property type="entry name" value="Endonuclease/exonuclease/phosphatase"/>
    <property type="match status" value="1"/>
</dbReference>
<feature type="transmembrane region" description="Helical" evidence="2">
    <location>
        <begin position="45"/>
        <end position="66"/>
    </location>
</feature>